<keyword evidence="13" id="KW-0675">Receptor</keyword>
<evidence type="ECO:0000256" key="11">
    <source>
        <dbReference type="SAM" id="SignalP"/>
    </source>
</evidence>
<keyword evidence="10" id="KW-0325">Glycoprotein</keyword>
<keyword evidence="8" id="KW-1133">Transmembrane helix</keyword>
<dbReference type="PANTHER" id="PTHR34590:SF15">
    <property type="entry name" value="PROTEIN KINASE DOMAIN-CONTAINING PROTEIN"/>
    <property type="match status" value="1"/>
</dbReference>
<dbReference type="GO" id="GO:0016020">
    <property type="term" value="C:membrane"/>
    <property type="evidence" value="ECO:0007669"/>
    <property type="project" value="UniProtKB-SubCell"/>
</dbReference>
<evidence type="ECO:0000259" key="12">
    <source>
        <dbReference type="Pfam" id="PF12819"/>
    </source>
</evidence>
<evidence type="ECO:0000256" key="10">
    <source>
        <dbReference type="ARBA" id="ARBA00023180"/>
    </source>
</evidence>
<feature type="signal peptide" evidence="11">
    <location>
        <begin position="1"/>
        <end position="28"/>
    </location>
</feature>
<sequence>MDTTCKQSALGTILLLFLLWCLPCLSIADVIYHPLDLFSISCGSSTNFSTLDTRNWTADINFLSQTHHSLAVPSLTPSTIQGPYTHARLSHSPFSYSFPLTPGPKFIRLFFYSTSYQNFHRSKACFTVKTGPYTLLQDFNASLNADADNDPSQPDILFREYCINPQDGENLNITFIPSTTAQHPDSYAFINGIEIVSMPSYLYYTNPRGNRWIAHTC</sequence>
<keyword evidence="5 11" id="KW-0732">Signal</keyword>
<proteinExistence type="predicted"/>
<keyword evidence="14" id="KW-1185">Reference proteome</keyword>
<dbReference type="Gene3D" id="2.60.120.430">
    <property type="entry name" value="Galactose-binding lectin"/>
    <property type="match status" value="1"/>
</dbReference>
<dbReference type="InterPro" id="IPR024788">
    <property type="entry name" value="Malectin-like_Carb-bd_dom"/>
</dbReference>
<evidence type="ECO:0000256" key="3">
    <source>
        <dbReference type="ARBA" id="ARBA00022679"/>
    </source>
</evidence>
<keyword evidence="4" id="KW-0812">Transmembrane</keyword>
<evidence type="ECO:0000256" key="7">
    <source>
        <dbReference type="ARBA" id="ARBA00022840"/>
    </source>
</evidence>
<name>A0A4D6NI66_VIGUN</name>
<evidence type="ECO:0000256" key="2">
    <source>
        <dbReference type="ARBA" id="ARBA00022527"/>
    </source>
</evidence>
<evidence type="ECO:0000256" key="8">
    <source>
        <dbReference type="ARBA" id="ARBA00022989"/>
    </source>
</evidence>
<keyword evidence="2" id="KW-0723">Serine/threonine-protein kinase</keyword>
<protein>
    <submittedName>
        <fullName evidence="13">Interleukin-1 receptor-associated kinase 4</fullName>
    </submittedName>
</protein>
<evidence type="ECO:0000256" key="1">
    <source>
        <dbReference type="ARBA" id="ARBA00004479"/>
    </source>
</evidence>
<dbReference type="GO" id="GO:0004674">
    <property type="term" value="F:protein serine/threonine kinase activity"/>
    <property type="evidence" value="ECO:0007669"/>
    <property type="project" value="UniProtKB-KW"/>
</dbReference>
<evidence type="ECO:0000256" key="5">
    <source>
        <dbReference type="ARBA" id="ARBA00022729"/>
    </source>
</evidence>
<evidence type="ECO:0000256" key="4">
    <source>
        <dbReference type="ARBA" id="ARBA00022692"/>
    </source>
</evidence>
<keyword evidence="6" id="KW-0547">Nucleotide-binding</keyword>
<dbReference type="InterPro" id="IPR045272">
    <property type="entry name" value="ANXUR1/2-like"/>
</dbReference>
<reference evidence="13 14" key="1">
    <citation type="submission" date="2019-04" db="EMBL/GenBank/DDBJ databases">
        <title>An improved genome assembly and genetic linkage map for asparagus bean, Vigna unguiculata ssp. sesquipedialis.</title>
        <authorList>
            <person name="Xia Q."/>
            <person name="Zhang R."/>
            <person name="Dong Y."/>
        </authorList>
    </citation>
    <scope>NUCLEOTIDE SEQUENCE [LARGE SCALE GENOMIC DNA]</scope>
    <source>
        <tissue evidence="13">Leaf</tissue>
    </source>
</reference>
<keyword evidence="7" id="KW-0067">ATP-binding</keyword>
<evidence type="ECO:0000256" key="9">
    <source>
        <dbReference type="ARBA" id="ARBA00023136"/>
    </source>
</evidence>
<gene>
    <name evidence="13" type="ORF">DEO72_LG10g3939</name>
</gene>
<accession>A0A4D6NI66</accession>
<dbReference type="Pfam" id="PF12819">
    <property type="entry name" value="Malectin_like"/>
    <property type="match status" value="1"/>
</dbReference>
<dbReference type="EMBL" id="CP039354">
    <property type="protein sequence ID" value="QCE12691.1"/>
    <property type="molecule type" value="Genomic_DNA"/>
</dbReference>
<dbReference type="GO" id="GO:0005524">
    <property type="term" value="F:ATP binding"/>
    <property type="evidence" value="ECO:0007669"/>
    <property type="project" value="UniProtKB-KW"/>
</dbReference>
<evidence type="ECO:0000256" key="6">
    <source>
        <dbReference type="ARBA" id="ARBA00022741"/>
    </source>
</evidence>
<dbReference type="AlphaFoldDB" id="A0A4D6NI66"/>
<evidence type="ECO:0000313" key="14">
    <source>
        <dbReference type="Proteomes" id="UP000501690"/>
    </source>
</evidence>
<evidence type="ECO:0000313" key="13">
    <source>
        <dbReference type="EMBL" id="QCE12691.1"/>
    </source>
</evidence>
<dbReference type="Proteomes" id="UP000501690">
    <property type="component" value="Linkage Group LG10"/>
</dbReference>
<keyword evidence="13" id="KW-0418">Kinase</keyword>
<feature type="chain" id="PRO_5020023162" evidence="11">
    <location>
        <begin position="29"/>
        <end position="217"/>
    </location>
</feature>
<dbReference type="PANTHER" id="PTHR34590">
    <property type="entry name" value="OS03G0124300 PROTEIN-RELATED"/>
    <property type="match status" value="1"/>
</dbReference>
<organism evidence="13 14">
    <name type="scientific">Vigna unguiculata</name>
    <name type="common">Cowpea</name>
    <dbReference type="NCBI Taxonomy" id="3917"/>
    <lineage>
        <taxon>Eukaryota</taxon>
        <taxon>Viridiplantae</taxon>
        <taxon>Streptophyta</taxon>
        <taxon>Embryophyta</taxon>
        <taxon>Tracheophyta</taxon>
        <taxon>Spermatophyta</taxon>
        <taxon>Magnoliopsida</taxon>
        <taxon>eudicotyledons</taxon>
        <taxon>Gunneridae</taxon>
        <taxon>Pentapetalae</taxon>
        <taxon>rosids</taxon>
        <taxon>fabids</taxon>
        <taxon>Fabales</taxon>
        <taxon>Fabaceae</taxon>
        <taxon>Papilionoideae</taxon>
        <taxon>50 kb inversion clade</taxon>
        <taxon>NPAAA clade</taxon>
        <taxon>indigoferoid/millettioid clade</taxon>
        <taxon>Phaseoleae</taxon>
        <taxon>Vigna</taxon>
    </lineage>
</organism>
<dbReference type="GO" id="GO:0004714">
    <property type="term" value="F:transmembrane receptor protein tyrosine kinase activity"/>
    <property type="evidence" value="ECO:0007669"/>
    <property type="project" value="InterPro"/>
</dbReference>
<keyword evidence="9" id="KW-0472">Membrane</keyword>
<keyword evidence="3" id="KW-0808">Transferase</keyword>
<comment type="subcellular location">
    <subcellularLocation>
        <location evidence="1">Membrane</location>
        <topology evidence="1">Single-pass type I membrane protein</topology>
    </subcellularLocation>
</comment>
<dbReference type="FunFam" id="2.60.120.430:FF:000003">
    <property type="entry name" value="FERONIA receptor-like kinase"/>
    <property type="match status" value="1"/>
</dbReference>
<feature type="domain" description="Malectin-like" evidence="12">
    <location>
        <begin position="40"/>
        <end position="206"/>
    </location>
</feature>